<evidence type="ECO:0000256" key="2">
    <source>
        <dbReference type="ARBA" id="ARBA00022840"/>
    </source>
</evidence>
<protein>
    <recommendedName>
        <fullName evidence="7">Myosin motor domain-containing protein</fullName>
    </recommendedName>
</protein>
<evidence type="ECO:0000256" key="5">
    <source>
        <dbReference type="ARBA" id="ARBA00023203"/>
    </source>
</evidence>
<dbReference type="GO" id="GO:0016459">
    <property type="term" value="C:myosin complex"/>
    <property type="evidence" value="ECO:0007669"/>
    <property type="project" value="UniProtKB-KW"/>
</dbReference>
<evidence type="ECO:0000313" key="8">
    <source>
        <dbReference type="EMBL" id="EGT30077.1"/>
    </source>
</evidence>
<keyword evidence="1" id="KW-0547">Nucleotide-binding</keyword>
<reference evidence="9" key="1">
    <citation type="submission" date="2011-07" db="EMBL/GenBank/DDBJ databases">
        <authorList>
            <consortium name="Caenorhabditis brenneri Sequencing and Analysis Consortium"/>
            <person name="Wilson R.K."/>
        </authorList>
    </citation>
    <scope>NUCLEOTIDE SEQUENCE [LARGE SCALE GENOMIC DNA]</scope>
    <source>
        <strain evidence="9">PB2801</strain>
    </source>
</reference>
<dbReference type="HOGENOM" id="CLU_356488_0_0_1"/>
<keyword evidence="4" id="KW-0505">Motor protein</keyword>
<keyword evidence="9" id="KW-1185">Reference proteome</keyword>
<dbReference type="FunCoup" id="G0M8A5">
    <property type="interactions" value="1872"/>
</dbReference>
<sequence length="787" mass="88352">MLRNPAKSVDVNRLRSDIEILSQQLEMVKARLESALAEQDECDEKSSKKMLSRDNSIDSRLSTSLFSSGSRESCAHTPIPQPEHPLVPFRSMSNLARLNKPLSMSTSHLTQTVIEEPNKRLSMVLPSSSTSGFITSLKRRETFTKVDEITKELNARIGKVKRTESLSIGINRQLGPPVPPPKPLRTFQEHMRKPVEQLQTTTLGRFNNNQKFKTQTSSFMSSSVAFLSMCNHREFVDAINKRFTQGQCWFSRGGQLFFVNPFNTVSSPRCNFYSVIPTITSSLFEAKSSTLFLRGVSGSGKSHVAELICMDIVKRLDSHGQLSQLFRTSLIILRPFLTANNPYNNQCSKAALHYVFQTRENRLHRITLSHFPIESMSRGCRANIFAVVANDLSEAEKDKYKIAGFRLRETCNNYGSFDEIKLALGTIGVDVADVLRIISACILLNNINFKTESTASEIDNIADLEDASSLLGVSALTMYRFMVSDALIDSRLMRDNLVTALYSRMVKFIIDKLNILLDLVPDPYDRGSVVTDSGISVGTINDNNHTIHIIDIPGYVRSTQNSLNELIVNATNDIVQCTDSDMVNMFDFRTCSFVFAVNLFAHDIEAMIVDEHYFPSAINWPNNGKTVIQNVMESIRKLKKEICETSSQQIICLKSNDALEYARVHENGLGYQLNLFRSVMASSCISSNRVNSICDRPPSTSTANPKVTFHRQYAIREGRKHYFPQRRSVVIDFQDPSSGVQLRAGEIVKAIGFSGECYLVENGRRVRASIPISFTEKSVVVAHNMNN</sequence>
<proteinExistence type="predicted"/>
<dbReference type="Gene3D" id="1.10.10.820">
    <property type="match status" value="1"/>
</dbReference>
<dbReference type="GO" id="GO:0007015">
    <property type="term" value="P:actin filament organization"/>
    <property type="evidence" value="ECO:0007669"/>
    <property type="project" value="TreeGrafter"/>
</dbReference>
<dbReference type="STRING" id="135651.G0M8A5"/>
<dbReference type="GO" id="GO:0000146">
    <property type="term" value="F:microfilament motor activity"/>
    <property type="evidence" value="ECO:0007669"/>
    <property type="project" value="TreeGrafter"/>
</dbReference>
<dbReference type="Gene3D" id="1.20.120.720">
    <property type="entry name" value="Myosin VI head, motor domain, U50 subdomain"/>
    <property type="match status" value="1"/>
</dbReference>
<keyword evidence="2" id="KW-0067">ATP-binding</keyword>
<evidence type="ECO:0000259" key="7">
    <source>
        <dbReference type="SMART" id="SM00242"/>
    </source>
</evidence>
<dbReference type="Proteomes" id="UP000008068">
    <property type="component" value="Unassembled WGS sequence"/>
</dbReference>
<feature type="coiled-coil region" evidence="6">
    <location>
        <begin position="11"/>
        <end position="45"/>
    </location>
</feature>
<dbReference type="AlphaFoldDB" id="G0M8A5"/>
<dbReference type="PANTHER" id="PTHR13140:SF854">
    <property type="entry name" value="MYOSIN MOTOR DOMAIN-CONTAINING PROTEIN"/>
    <property type="match status" value="1"/>
</dbReference>
<keyword evidence="6" id="KW-0175">Coiled coil</keyword>
<dbReference type="SUPFAM" id="SSF52540">
    <property type="entry name" value="P-loop containing nucleoside triphosphate hydrolases"/>
    <property type="match status" value="1"/>
</dbReference>
<dbReference type="Gene3D" id="3.40.850.10">
    <property type="entry name" value="Kinesin motor domain"/>
    <property type="match status" value="1"/>
</dbReference>
<organism evidence="9">
    <name type="scientific">Caenorhabditis brenneri</name>
    <name type="common">Nematode worm</name>
    <dbReference type="NCBI Taxonomy" id="135651"/>
    <lineage>
        <taxon>Eukaryota</taxon>
        <taxon>Metazoa</taxon>
        <taxon>Ecdysozoa</taxon>
        <taxon>Nematoda</taxon>
        <taxon>Chromadorea</taxon>
        <taxon>Rhabditida</taxon>
        <taxon>Rhabditina</taxon>
        <taxon>Rhabditomorpha</taxon>
        <taxon>Rhabditoidea</taxon>
        <taxon>Rhabditidae</taxon>
        <taxon>Peloderinae</taxon>
        <taxon>Caenorhabditis</taxon>
    </lineage>
</organism>
<dbReference type="EMBL" id="GL379786">
    <property type="protein sequence ID" value="EGT30077.1"/>
    <property type="molecule type" value="Genomic_DNA"/>
</dbReference>
<dbReference type="GO" id="GO:0005737">
    <property type="term" value="C:cytoplasm"/>
    <property type="evidence" value="ECO:0007669"/>
    <property type="project" value="TreeGrafter"/>
</dbReference>
<dbReference type="GO" id="GO:0051015">
    <property type="term" value="F:actin filament binding"/>
    <property type="evidence" value="ECO:0007669"/>
    <property type="project" value="TreeGrafter"/>
</dbReference>
<evidence type="ECO:0000256" key="6">
    <source>
        <dbReference type="SAM" id="Coils"/>
    </source>
</evidence>
<gene>
    <name evidence="8" type="ORF">CAEBREN_00790</name>
</gene>
<dbReference type="InterPro" id="IPR027417">
    <property type="entry name" value="P-loop_NTPase"/>
</dbReference>
<dbReference type="eggNOG" id="KOG0160">
    <property type="taxonomic scope" value="Eukaryota"/>
</dbReference>
<evidence type="ECO:0000256" key="3">
    <source>
        <dbReference type="ARBA" id="ARBA00023123"/>
    </source>
</evidence>
<dbReference type="InParanoid" id="G0M8A5"/>
<feature type="domain" description="Myosin motor" evidence="7">
    <location>
        <begin position="213"/>
        <end position="729"/>
    </location>
</feature>
<dbReference type="OMA" id="YARVHEN"/>
<dbReference type="InterPro" id="IPR001609">
    <property type="entry name" value="Myosin_head_motor_dom-like"/>
</dbReference>
<keyword evidence="5" id="KW-0009">Actin-binding</keyword>
<evidence type="ECO:0000256" key="1">
    <source>
        <dbReference type="ARBA" id="ARBA00022741"/>
    </source>
</evidence>
<evidence type="ECO:0000256" key="4">
    <source>
        <dbReference type="ARBA" id="ARBA00023175"/>
    </source>
</evidence>
<evidence type="ECO:0000313" key="9">
    <source>
        <dbReference type="Proteomes" id="UP000008068"/>
    </source>
</evidence>
<dbReference type="SMART" id="SM00242">
    <property type="entry name" value="MYSc"/>
    <property type="match status" value="1"/>
</dbReference>
<dbReference type="Gene3D" id="1.20.58.530">
    <property type="match status" value="1"/>
</dbReference>
<dbReference type="OrthoDB" id="5872781at2759"/>
<dbReference type="GO" id="GO:0016020">
    <property type="term" value="C:membrane"/>
    <property type="evidence" value="ECO:0007669"/>
    <property type="project" value="TreeGrafter"/>
</dbReference>
<dbReference type="GO" id="GO:0005524">
    <property type="term" value="F:ATP binding"/>
    <property type="evidence" value="ECO:0007669"/>
    <property type="project" value="UniProtKB-KW"/>
</dbReference>
<accession>G0M8A5</accession>
<dbReference type="PANTHER" id="PTHR13140">
    <property type="entry name" value="MYOSIN"/>
    <property type="match status" value="1"/>
</dbReference>
<name>G0M8A5_CAEBE</name>
<dbReference type="InterPro" id="IPR036961">
    <property type="entry name" value="Kinesin_motor_dom_sf"/>
</dbReference>
<keyword evidence="3" id="KW-0518">Myosin</keyword>